<dbReference type="EMBL" id="FNMZ01000002">
    <property type="protein sequence ID" value="SDW73155.1"/>
    <property type="molecule type" value="Genomic_DNA"/>
</dbReference>
<sequence>MAFWNRFAFSLARFRRDEAGAAAVELVAAVSVLLVFAAGTGDMGGRLRGQAGLEDATAGVAAMLARAPAGPDGGVTEAAARAAEAAMRVRLDALGLRAAALSPAPAGATCLSDGALCYRVARAEGAEAALGAARRVVQVWAGADPGPAVRPVAAGASAPASEGAPLVASAARMGAT</sequence>
<dbReference type="STRING" id="356660.SAMN05444336_102205"/>
<keyword evidence="1" id="KW-0812">Transmembrane</keyword>
<organism evidence="2 3">
    <name type="scientific">Albimonas donghaensis</name>
    <dbReference type="NCBI Taxonomy" id="356660"/>
    <lineage>
        <taxon>Bacteria</taxon>
        <taxon>Pseudomonadati</taxon>
        <taxon>Pseudomonadota</taxon>
        <taxon>Alphaproteobacteria</taxon>
        <taxon>Rhodobacterales</taxon>
        <taxon>Paracoccaceae</taxon>
        <taxon>Albimonas</taxon>
    </lineage>
</organism>
<gene>
    <name evidence="2" type="ORF">SAMN05444336_102205</name>
</gene>
<dbReference type="Proteomes" id="UP000199118">
    <property type="component" value="Unassembled WGS sequence"/>
</dbReference>
<evidence type="ECO:0000313" key="3">
    <source>
        <dbReference type="Proteomes" id="UP000199118"/>
    </source>
</evidence>
<keyword evidence="1" id="KW-1133">Transmembrane helix</keyword>
<proteinExistence type="predicted"/>
<reference evidence="2 3" key="1">
    <citation type="submission" date="2016-10" db="EMBL/GenBank/DDBJ databases">
        <authorList>
            <person name="de Groot N.N."/>
        </authorList>
    </citation>
    <scope>NUCLEOTIDE SEQUENCE [LARGE SCALE GENOMIC DNA]</scope>
    <source>
        <strain evidence="2 3">DSM 17890</strain>
    </source>
</reference>
<evidence type="ECO:0000256" key="1">
    <source>
        <dbReference type="SAM" id="Phobius"/>
    </source>
</evidence>
<keyword evidence="3" id="KW-1185">Reference proteome</keyword>
<dbReference type="AlphaFoldDB" id="A0A1H2VXT4"/>
<protein>
    <submittedName>
        <fullName evidence="2">Uncharacterized protein</fullName>
    </submittedName>
</protein>
<accession>A0A1H2VXT4</accession>
<dbReference type="RefSeq" id="WP_092680480.1">
    <property type="nucleotide sequence ID" value="NZ_FNMZ01000002.1"/>
</dbReference>
<feature type="transmembrane region" description="Helical" evidence="1">
    <location>
        <begin position="20"/>
        <end position="39"/>
    </location>
</feature>
<keyword evidence="1" id="KW-0472">Membrane</keyword>
<evidence type="ECO:0000313" key="2">
    <source>
        <dbReference type="EMBL" id="SDW73155.1"/>
    </source>
</evidence>
<name>A0A1H2VXT4_9RHOB</name>